<evidence type="ECO:0000313" key="2">
    <source>
        <dbReference type="Proteomes" id="UP000288805"/>
    </source>
</evidence>
<dbReference type="AlphaFoldDB" id="A0A438I9V9"/>
<gene>
    <name evidence="1" type="ORF">CK203_035111</name>
</gene>
<accession>A0A438I9V9</accession>
<protein>
    <submittedName>
        <fullName evidence="1">Uncharacterized protein</fullName>
    </submittedName>
</protein>
<proteinExistence type="predicted"/>
<name>A0A438I9V9_VITVI</name>
<reference evidence="1 2" key="1">
    <citation type="journal article" date="2018" name="PLoS Genet.">
        <title>Population sequencing reveals clonal diversity and ancestral inbreeding in the grapevine cultivar Chardonnay.</title>
        <authorList>
            <person name="Roach M.J."/>
            <person name="Johnson D.L."/>
            <person name="Bohlmann J."/>
            <person name="van Vuuren H.J."/>
            <person name="Jones S.J."/>
            <person name="Pretorius I.S."/>
            <person name="Schmidt S.A."/>
            <person name="Borneman A.R."/>
        </authorList>
    </citation>
    <scope>NUCLEOTIDE SEQUENCE [LARGE SCALE GENOMIC DNA]</scope>
    <source>
        <strain evidence="2">cv. Chardonnay</strain>
        <tissue evidence="1">Leaf</tissue>
    </source>
</reference>
<organism evidence="1 2">
    <name type="scientific">Vitis vinifera</name>
    <name type="common">Grape</name>
    <dbReference type="NCBI Taxonomy" id="29760"/>
    <lineage>
        <taxon>Eukaryota</taxon>
        <taxon>Viridiplantae</taxon>
        <taxon>Streptophyta</taxon>
        <taxon>Embryophyta</taxon>
        <taxon>Tracheophyta</taxon>
        <taxon>Spermatophyta</taxon>
        <taxon>Magnoliopsida</taxon>
        <taxon>eudicotyledons</taxon>
        <taxon>Gunneridae</taxon>
        <taxon>Pentapetalae</taxon>
        <taxon>rosids</taxon>
        <taxon>Vitales</taxon>
        <taxon>Vitaceae</taxon>
        <taxon>Viteae</taxon>
        <taxon>Vitis</taxon>
    </lineage>
</organism>
<comment type="caution">
    <text evidence="1">The sequence shown here is derived from an EMBL/GenBank/DDBJ whole genome shotgun (WGS) entry which is preliminary data.</text>
</comment>
<sequence length="98" mass="11303">MSLFVSPSHLFFPCPCRRNAWVSEVWNPVGDGSGWTPLFARAFNDWEIDLVERLLQKIQAFRVQREEEDRVIWTASNNGAFSVRSLYSMMEPGAFLCS</sequence>
<dbReference type="Proteomes" id="UP000288805">
    <property type="component" value="Unassembled WGS sequence"/>
</dbReference>
<evidence type="ECO:0000313" key="1">
    <source>
        <dbReference type="EMBL" id="RVW93494.1"/>
    </source>
</evidence>
<dbReference type="EMBL" id="QGNW01000129">
    <property type="protein sequence ID" value="RVW93494.1"/>
    <property type="molecule type" value="Genomic_DNA"/>
</dbReference>